<gene>
    <name evidence="2" type="ORF">HMPREF1318_3069</name>
</gene>
<accession>J1HFY4</accession>
<name>J1HFY4_9ACTO</name>
<protein>
    <submittedName>
        <fullName evidence="2">Uncharacterized protein</fullName>
    </submittedName>
</protein>
<evidence type="ECO:0000313" key="2">
    <source>
        <dbReference type="EMBL" id="EJF44388.1"/>
    </source>
</evidence>
<reference evidence="2 3" key="1">
    <citation type="submission" date="2012-05" db="EMBL/GenBank/DDBJ databases">
        <authorList>
            <person name="Harkins D.M."/>
            <person name="Madupu R."/>
            <person name="Durkin A.S."/>
            <person name="Torralba M."/>
            <person name="Methe B."/>
            <person name="Sutton G.G."/>
            <person name="Nelson K.E."/>
        </authorList>
    </citation>
    <scope>NUCLEOTIDE SEQUENCE [LARGE SCALE GENOMIC DNA]</scope>
    <source>
        <strain evidence="2 3">F0489</strain>
    </source>
</reference>
<evidence type="ECO:0000256" key="1">
    <source>
        <dbReference type="SAM" id="MobiDB-lite"/>
    </source>
</evidence>
<evidence type="ECO:0000313" key="3">
    <source>
        <dbReference type="Proteomes" id="UP000002941"/>
    </source>
</evidence>
<proteinExistence type="predicted"/>
<dbReference type="AlphaFoldDB" id="J1HFY4"/>
<keyword evidence="3" id="KW-1185">Reference proteome</keyword>
<feature type="compositionally biased region" description="Polar residues" evidence="1">
    <location>
        <begin position="7"/>
        <end position="21"/>
    </location>
</feature>
<dbReference type="PATRIC" id="fig|1125718.3.peg.1423"/>
<sequence length="130" mass="14099">MVPPIEPSNTRTGDSTSGPKETTTDDRLNLSDPSNAKTLEIRDDLKHTRPVAWGSWSLSSPTTVDLVFWGGPDDCDSVSAEVTETDQDVTINLSLGALPGVTECRAIAVKSKCTITLERELGNRQVRQDN</sequence>
<dbReference type="eggNOG" id="ENOG50345HZ">
    <property type="taxonomic scope" value="Bacteria"/>
</dbReference>
<organism evidence="2 3">
    <name type="scientific">Actinomyces massiliensis F0489</name>
    <dbReference type="NCBI Taxonomy" id="1125718"/>
    <lineage>
        <taxon>Bacteria</taxon>
        <taxon>Bacillati</taxon>
        <taxon>Actinomycetota</taxon>
        <taxon>Actinomycetes</taxon>
        <taxon>Actinomycetales</taxon>
        <taxon>Actinomycetaceae</taxon>
        <taxon>Actinomyces</taxon>
    </lineage>
</organism>
<feature type="region of interest" description="Disordered" evidence="1">
    <location>
        <begin position="1"/>
        <end position="36"/>
    </location>
</feature>
<dbReference type="EMBL" id="AKFT01000112">
    <property type="protein sequence ID" value="EJF44388.1"/>
    <property type="molecule type" value="Genomic_DNA"/>
</dbReference>
<comment type="caution">
    <text evidence="2">The sequence shown here is derived from an EMBL/GenBank/DDBJ whole genome shotgun (WGS) entry which is preliminary data.</text>
</comment>
<dbReference type="Proteomes" id="UP000002941">
    <property type="component" value="Unassembled WGS sequence"/>
</dbReference>